<keyword evidence="3" id="KW-0732">Signal</keyword>
<accession>A0ABV8KH13</accession>
<evidence type="ECO:0000313" key="5">
    <source>
        <dbReference type="EMBL" id="MFC4105286.1"/>
    </source>
</evidence>
<evidence type="ECO:0000313" key="6">
    <source>
        <dbReference type="Proteomes" id="UP001595868"/>
    </source>
</evidence>
<dbReference type="EMBL" id="JBHSBN010000002">
    <property type="protein sequence ID" value="MFC4105286.1"/>
    <property type="molecule type" value="Genomic_DNA"/>
</dbReference>
<dbReference type="SUPFAM" id="SSF52821">
    <property type="entry name" value="Rhodanese/Cell cycle control phosphatase"/>
    <property type="match status" value="2"/>
</dbReference>
<dbReference type="InterPro" id="IPR001763">
    <property type="entry name" value="Rhodanese-like_dom"/>
</dbReference>
<evidence type="ECO:0000259" key="4">
    <source>
        <dbReference type="PROSITE" id="PS50206"/>
    </source>
</evidence>
<dbReference type="Gene3D" id="3.40.250.10">
    <property type="entry name" value="Rhodanese-like domain"/>
    <property type="match status" value="2"/>
</dbReference>
<dbReference type="InterPro" id="IPR001307">
    <property type="entry name" value="Thiosulphate_STrfase_CS"/>
</dbReference>
<dbReference type="Proteomes" id="UP001595868">
    <property type="component" value="Unassembled WGS sequence"/>
</dbReference>
<dbReference type="RefSeq" id="WP_377542303.1">
    <property type="nucleotide sequence ID" value="NZ_JBHSBN010000002.1"/>
</dbReference>
<keyword evidence="2" id="KW-0677">Repeat</keyword>
<dbReference type="EC" id="2.8.1.-" evidence="5"/>
<reference evidence="6" key="1">
    <citation type="journal article" date="2019" name="Int. J. Syst. Evol. Microbiol.">
        <title>The Global Catalogue of Microorganisms (GCM) 10K type strain sequencing project: providing services to taxonomists for standard genome sequencing and annotation.</title>
        <authorList>
            <consortium name="The Broad Institute Genomics Platform"/>
            <consortium name="The Broad Institute Genome Sequencing Center for Infectious Disease"/>
            <person name="Wu L."/>
            <person name="Ma J."/>
        </authorList>
    </citation>
    <scope>NUCLEOTIDE SEQUENCE [LARGE SCALE GENOMIC DNA]</scope>
    <source>
        <strain evidence="6">2902at01</strain>
    </source>
</reference>
<dbReference type="Pfam" id="PF00581">
    <property type="entry name" value="Rhodanese"/>
    <property type="match status" value="2"/>
</dbReference>
<proteinExistence type="predicted"/>
<dbReference type="PANTHER" id="PTHR11364">
    <property type="entry name" value="THIOSULFATE SULFERTANSFERASE"/>
    <property type="match status" value="1"/>
</dbReference>
<name>A0ABV8KH13_9ACTN</name>
<evidence type="ECO:0000256" key="2">
    <source>
        <dbReference type="ARBA" id="ARBA00022737"/>
    </source>
</evidence>
<keyword evidence="6" id="KW-1185">Reference proteome</keyword>
<feature type="domain" description="Rhodanese" evidence="4">
    <location>
        <begin position="32"/>
        <end position="149"/>
    </location>
</feature>
<evidence type="ECO:0000256" key="3">
    <source>
        <dbReference type="SAM" id="SignalP"/>
    </source>
</evidence>
<dbReference type="SMART" id="SM00450">
    <property type="entry name" value="RHOD"/>
    <property type="match status" value="2"/>
</dbReference>
<dbReference type="PANTHER" id="PTHR11364:SF27">
    <property type="entry name" value="SULFURTRANSFERASE"/>
    <property type="match status" value="1"/>
</dbReference>
<dbReference type="CDD" id="cd01448">
    <property type="entry name" value="TST_Repeat_1"/>
    <property type="match status" value="1"/>
</dbReference>
<feature type="domain" description="Rhodanese" evidence="4">
    <location>
        <begin position="178"/>
        <end position="290"/>
    </location>
</feature>
<dbReference type="PROSITE" id="PS00380">
    <property type="entry name" value="RHODANESE_1"/>
    <property type="match status" value="1"/>
</dbReference>
<gene>
    <name evidence="5" type="ORF">ACFOX0_04940</name>
</gene>
<dbReference type="PROSITE" id="PS50206">
    <property type="entry name" value="RHODANESE_3"/>
    <property type="match status" value="2"/>
</dbReference>
<feature type="chain" id="PRO_5045730958" evidence="3">
    <location>
        <begin position="16"/>
        <end position="294"/>
    </location>
</feature>
<feature type="signal peptide" evidence="3">
    <location>
        <begin position="1"/>
        <end position="15"/>
    </location>
</feature>
<dbReference type="InterPro" id="IPR045078">
    <property type="entry name" value="TST/MPST-like"/>
</dbReference>
<dbReference type="GO" id="GO:0016740">
    <property type="term" value="F:transferase activity"/>
    <property type="evidence" value="ECO:0007669"/>
    <property type="project" value="UniProtKB-KW"/>
</dbReference>
<comment type="caution">
    <text evidence="5">The sequence shown here is derived from an EMBL/GenBank/DDBJ whole genome shotgun (WGS) entry which is preliminary data.</text>
</comment>
<protein>
    <submittedName>
        <fullName evidence="5">Sulfurtransferase</fullName>
        <ecNumber evidence="5">2.8.1.-</ecNumber>
    </submittedName>
</protein>
<sequence>MSVPGDLLISVSALAARLAAPAAASGGAGAGGTPAPTVLDVRWRLAGPPGRDDYLVGHVPGAVFVDLDTDLCGAPGAAGRHPLPEPAALQRALRAAGVRDGHPVVVYDGGDGTAAARAWWTLRWAGHRAVWVLDGGFPAWRDAGHPISTRPPDPEPGDVTVRPGALPVLDAAAAAALAAGDGVLLDVRAAPRYRGETEPVDPVAGHIPGAVNLPAPGHLDRAGHYLTPDGLRARFAEAGVADGVRVGAYCGSGVTAAQAVLALHLAGRPDAALYVGSWSDWIADPDRPTEPPRG</sequence>
<evidence type="ECO:0000256" key="1">
    <source>
        <dbReference type="ARBA" id="ARBA00022679"/>
    </source>
</evidence>
<dbReference type="CDD" id="cd01449">
    <property type="entry name" value="TST_Repeat_2"/>
    <property type="match status" value="1"/>
</dbReference>
<dbReference type="InterPro" id="IPR036873">
    <property type="entry name" value="Rhodanese-like_dom_sf"/>
</dbReference>
<organism evidence="5 6">
    <name type="scientific">Micromonospora zhanjiangensis</name>
    <dbReference type="NCBI Taxonomy" id="1522057"/>
    <lineage>
        <taxon>Bacteria</taxon>
        <taxon>Bacillati</taxon>
        <taxon>Actinomycetota</taxon>
        <taxon>Actinomycetes</taxon>
        <taxon>Micromonosporales</taxon>
        <taxon>Micromonosporaceae</taxon>
        <taxon>Micromonospora</taxon>
    </lineage>
</organism>
<keyword evidence="1 5" id="KW-0808">Transferase</keyword>